<accession>A0A5J9V1X5</accession>
<proteinExistence type="inferred from homology"/>
<dbReference type="InterPro" id="IPR036849">
    <property type="entry name" value="Enolase-like_C_sf"/>
</dbReference>
<comment type="caution">
    <text evidence="10">The sequence shown here is derived from an EMBL/GenBank/DDBJ whole genome shotgun (WGS) entry which is preliminary data.</text>
</comment>
<dbReference type="Pfam" id="PF12697">
    <property type="entry name" value="Abhydrolase_6"/>
    <property type="match status" value="1"/>
</dbReference>
<dbReference type="Pfam" id="PF16582">
    <property type="entry name" value="TPP_enzyme_M_2"/>
    <property type="match status" value="1"/>
</dbReference>
<dbReference type="Gene3D" id="3.20.20.120">
    <property type="entry name" value="Enolase-like C-terminal domain"/>
    <property type="match status" value="1"/>
</dbReference>
<evidence type="ECO:0000256" key="4">
    <source>
        <dbReference type="ARBA" id="ARBA00022842"/>
    </source>
</evidence>
<dbReference type="InterPro" id="IPR029065">
    <property type="entry name" value="Enolase_C-like"/>
</dbReference>
<dbReference type="HAMAP" id="MF_01659">
    <property type="entry name" value="MenD"/>
    <property type="match status" value="1"/>
</dbReference>
<keyword evidence="1" id="KW-0474">Menaquinone biosynthesis</keyword>
<dbReference type="HAMAP" id="MF_01660">
    <property type="entry name" value="MenH"/>
    <property type="match status" value="1"/>
</dbReference>
<protein>
    <recommendedName>
        <fullName evidence="9">Mandelate racemase/muconate lactonizing enzyme C-terminal domain-containing protein</fullName>
    </recommendedName>
</protein>
<dbReference type="Pfam" id="PF02776">
    <property type="entry name" value="TPP_enzyme_N"/>
    <property type="match status" value="1"/>
</dbReference>
<sequence>MNLIPFPLKPRRPPPPPFSSSPVPTHLTGMLAVSSPLRLPLPHPLLLPALRSPPSPRRILSPHRRRCVRRRIHPSRLRLRLRPQCGLLHTRLPVADAAHRMGIVIDVDEVADIGDRDLPVDVSFTRRLPPALTVGDGLHALRRAADEAKYRSPGVGSGVIRFEVHVPPSTKALSWLCSQFSQSPLFPQFYLSRKQSSSPSFQLQICGIGSAICLHGSKLVKSGVDMLSRYLSSDSHLIRAYGSIGMKYDRKLLSIEEKTGSYYFFIPQVELSEFDGFSILSATMVWDDSVSHTFEDAVSIFESCFDQIQSCYDFSASISHKGLAASCFSEDSHMLGIGNAQLVYLDAEVLATIDATATMQKGIPLTSDKFLTPDQSFIRFSPQLFFSSNMDSCLQHNETESFIKSCSNINLAWASLLVEECVRLGFTYFCIAPGSRSSPLALSATSHPLTTCISCYDERSLGFHALGYGRGSQQAAVVITSSGTAVSNLLPSVVEASQDFVPVILLTADRPPELHDAGANQAINQVNHFGTFVRYFSNLPPPCDQIYARMVLTTLDSAAYHAMQAPQGPVHINCTFREPLHYSNQDWNLDCLRGLDKWFANSKPYTRYLRMKMVSGFSNYTCSDMEVLNIIEKAEQGLLVVGAIHTEDELWAVALLARHLSWPVAADILSGLRLRKILNSFPGLDKSILFVDHIDQLLLSDNVKNWISPDVIVQIGSRITSKRVGMFLEACFPSSYVLIDRHPCRHDPSHVITHRIQASVTEFAASLCRYTFERKTRRWENILMVLNSVVSQAIMFQIHSNCSLTEPYVAHVITDSLCGGAIMFVGNSMVIRDLDMFGKGWLDHTTKGNNVMMHHFPDFIGTVVAGNRGASGIDGLLSTAVGFAVGSNKHVFCMVGDVSFLHDTNGLSLLSQRARRKPMTIIVTNNHGGAIFSLLPVAKTTSPQILEKFFYTSHNISIHKLCAAHRVKYYHVETKAELQDALVKSHAEQVDCVIEVESSIDDNANYHRHINMYSDYSATRYLDYLLGVPYCNSELGGMYVNRILTVEYMLYSIQLSAPRTSGVSDGSFFHEGFILKLCVDDNIVGFGEVAPIEIHEEDLLDVEEQLRFLFHRMKDSALDVIPMLRGSFSNWIWTSLGIPPSSLFPSVKCGLEMAVLNLLASQHKCRWSDILAGSNPLVQEGNVVEYNQSTSSSIQICALVDCNGTPMEVALAVAKLVTEGFTTVKLKVGRRKSPTEDAAVLHKIREMVGYQINIRVDANQKWTYEQAVEFGSIAKSLRLQYIEEPVSSANDLIKFCEKTGLPVALDETIDNLKGDVIPKLHQFVHPGIVALVIKPSVVGGFEDAAHIAKWAQMHDKMAVISSAYESSVGLASYIQLAHYIDQHNSIVSRIKNKDTCGPVAHGLGTYQWLKEDVSDKKLKFHVSTLADGIGASVEDANGYLRHLNINSEKIERKYSEGKLRSYSIQVDMDDCSCLVKLQEAGDPTNEKVVLLLHGFLGTSEDWVPMMKALSCSARVIAVDLPGHGESQMLQHHTGSSNQFPFTVKSVAELLLKLMCHITDGEVAVVGYSMGARIALHMALNQIHKISGAVIVSGSPGLRDEASRHRRLAIDKSRAQFLVSSGLECFLETWYSGKLWASLREHPKFDSLVRTRSKHENIEALAKVLAEASVGRQRPLWEDLKHLKRPLLIVAGEKDKKIKEISQQMCREIRSAECGSDGRDGNELCEMMIIPESGHAVHVENPLPLVRAVRKFLQKLR</sequence>
<keyword evidence="11" id="KW-1185">Reference proteome</keyword>
<keyword evidence="5" id="KW-0786">Thiamine pyrophosphate</keyword>
<dbReference type="InterPro" id="IPR032264">
    <property type="entry name" value="MenD_middle"/>
</dbReference>
<dbReference type="InterPro" id="IPR029061">
    <property type="entry name" value="THDP-binding"/>
</dbReference>
<dbReference type="SUPFAM" id="SSF54826">
    <property type="entry name" value="Enolase N-terminal domain-like"/>
    <property type="match status" value="1"/>
</dbReference>
<evidence type="ECO:0000256" key="7">
    <source>
        <dbReference type="ARBA" id="ARBA00023239"/>
    </source>
</evidence>
<evidence type="ECO:0000256" key="5">
    <source>
        <dbReference type="ARBA" id="ARBA00023052"/>
    </source>
</evidence>
<dbReference type="NCBIfam" id="TIGR01927">
    <property type="entry name" value="menC_gam_Gplu"/>
    <property type="match status" value="1"/>
</dbReference>
<dbReference type="InterPro" id="IPR029017">
    <property type="entry name" value="Enolase-like_N"/>
</dbReference>
<evidence type="ECO:0000259" key="9">
    <source>
        <dbReference type="SMART" id="SM00922"/>
    </source>
</evidence>
<dbReference type="NCBIfam" id="TIGR00173">
    <property type="entry name" value="menD"/>
    <property type="match status" value="1"/>
</dbReference>
<keyword evidence="4" id="KW-0460">Magnesium</keyword>
<dbReference type="InterPro" id="IPR011766">
    <property type="entry name" value="TPP_enzyme_TPP-bd"/>
</dbReference>
<feature type="non-terminal residue" evidence="10">
    <location>
        <position position="1"/>
    </location>
</feature>
<dbReference type="Gene3D" id="3.30.390.10">
    <property type="entry name" value="Enolase-like, N-terminal domain"/>
    <property type="match status" value="1"/>
</dbReference>
<keyword evidence="3" id="KW-0479">Metal-binding</keyword>
<keyword evidence="7" id="KW-0456">Lyase</keyword>
<keyword evidence="2" id="KW-0808">Transferase</keyword>
<dbReference type="Gramene" id="TVU29524">
    <property type="protein sequence ID" value="TVU29524"/>
    <property type="gene ID" value="EJB05_21094"/>
</dbReference>
<evidence type="ECO:0000256" key="6">
    <source>
        <dbReference type="ARBA" id="ARBA00023211"/>
    </source>
</evidence>
<dbReference type="OrthoDB" id="8119704at2759"/>
<dbReference type="InterPro" id="IPR013342">
    <property type="entry name" value="Mandelate_racemase_C"/>
</dbReference>
<dbReference type="Gene3D" id="3.40.50.970">
    <property type="match status" value="2"/>
</dbReference>
<dbReference type="GO" id="GO:0070205">
    <property type="term" value="F:2-succinyl-6-hydroxy-2,4-cyclohexadiene-1-carboxylate synthase activity"/>
    <property type="evidence" value="ECO:0007669"/>
    <property type="project" value="InterPro"/>
</dbReference>
<dbReference type="SFLD" id="SFLDG00180">
    <property type="entry name" value="muconate_cycloisomerase"/>
    <property type="match status" value="1"/>
</dbReference>
<evidence type="ECO:0000256" key="1">
    <source>
        <dbReference type="ARBA" id="ARBA00022428"/>
    </source>
</evidence>
<dbReference type="GO" id="GO:0042550">
    <property type="term" value="P:photosystem I stabilization"/>
    <property type="evidence" value="ECO:0007669"/>
    <property type="project" value="EnsemblPlants"/>
</dbReference>
<dbReference type="Proteomes" id="UP000324897">
    <property type="component" value="Chromosome 1"/>
</dbReference>
<dbReference type="Pfam" id="PF02775">
    <property type="entry name" value="TPP_enzyme_C"/>
    <property type="match status" value="1"/>
</dbReference>
<dbReference type="SUPFAM" id="SSF52467">
    <property type="entry name" value="DHS-like NAD/FAD-binding domain"/>
    <property type="match status" value="1"/>
</dbReference>
<evidence type="ECO:0000256" key="2">
    <source>
        <dbReference type="ARBA" id="ARBA00022679"/>
    </source>
</evidence>
<evidence type="ECO:0000313" key="11">
    <source>
        <dbReference type="Proteomes" id="UP000324897"/>
    </source>
</evidence>
<reference evidence="10 11" key="1">
    <citation type="journal article" date="2019" name="Sci. Rep.">
        <title>A high-quality genome of Eragrostis curvula grass provides insights into Poaceae evolution and supports new strategies to enhance forage quality.</title>
        <authorList>
            <person name="Carballo J."/>
            <person name="Santos B.A.C.M."/>
            <person name="Zappacosta D."/>
            <person name="Garbus I."/>
            <person name="Selva J.P."/>
            <person name="Gallo C.A."/>
            <person name="Diaz A."/>
            <person name="Albertini E."/>
            <person name="Caccamo M."/>
            <person name="Echenique V."/>
        </authorList>
    </citation>
    <scope>NUCLEOTIDE SEQUENCE [LARGE SCALE GENOMIC DNA]</scope>
    <source>
        <strain evidence="11">cv. Victoria</strain>
        <tissue evidence="10">Leaf</tissue>
    </source>
</reference>
<dbReference type="SUPFAM" id="SSF53474">
    <property type="entry name" value="alpha/beta-Hydrolases"/>
    <property type="match status" value="1"/>
</dbReference>
<dbReference type="CDD" id="cd02009">
    <property type="entry name" value="TPP_SHCHC_synthase"/>
    <property type="match status" value="1"/>
</dbReference>
<dbReference type="Pfam" id="PF13378">
    <property type="entry name" value="MR_MLE_C"/>
    <property type="match status" value="1"/>
</dbReference>
<dbReference type="Gene3D" id="3.40.50.1820">
    <property type="entry name" value="alpha/beta hydrolase"/>
    <property type="match status" value="1"/>
</dbReference>
<dbReference type="InterPro" id="IPR012001">
    <property type="entry name" value="Thiamin_PyroP_enz_TPP-bd_dom"/>
</dbReference>
<dbReference type="CDD" id="cd07037">
    <property type="entry name" value="TPP_PYR_MenD"/>
    <property type="match status" value="1"/>
</dbReference>
<evidence type="ECO:0000256" key="3">
    <source>
        <dbReference type="ARBA" id="ARBA00022723"/>
    </source>
</evidence>
<dbReference type="InterPro" id="IPR000073">
    <property type="entry name" value="AB_hydrolase_1"/>
</dbReference>
<gene>
    <name evidence="10" type="ORF">EJB05_21094</name>
</gene>
<dbReference type="InterPro" id="IPR029058">
    <property type="entry name" value="AB_hydrolase_fold"/>
</dbReference>
<keyword evidence="6" id="KW-0464">Manganese</keyword>
<feature type="region of interest" description="Disordered" evidence="8">
    <location>
        <begin position="1"/>
        <end position="23"/>
    </location>
</feature>
<dbReference type="InterPro" id="IPR029035">
    <property type="entry name" value="DHS-like_NAD/FAD-binding_dom"/>
</dbReference>
<dbReference type="SUPFAM" id="SSF51604">
    <property type="entry name" value="Enolase C-terminal domain-like"/>
    <property type="match status" value="1"/>
</dbReference>
<dbReference type="GO" id="GO:0042372">
    <property type="term" value="P:phylloquinone biosynthetic process"/>
    <property type="evidence" value="ECO:0007669"/>
    <property type="project" value="EnsemblPlants"/>
</dbReference>
<dbReference type="InterPro" id="IPR004433">
    <property type="entry name" value="MenaQ_synth_MenD"/>
</dbReference>
<dbReference type="GO" id="GO:0030976">
    <property type="term" value="F:thiamine pyrophosphate binding"/>
    <property type="evidence" value="ECO:0007669"/>
    <property type="project" value="InterPro"/>
</dbReference>
<feature type="domain" description="Mandelate racemase/muconate lactonizing enzyme C-terminal" evidence="9">
    <location>
        <begin position="1207"/>
        <end position="1302"/>
    </location>
</feature>
<dbReference type="GO" id="GO:0070204">
    <property type="term" value="F:2-succinyl-5-enolpyruvyl-6-hydroxy-3-cyclohexene-1-carboxylic-acid synthase activity"/>
    <property type="evidence" value="ECO:0007669"/>
    <property type="project" value="InterPro"/>
</dbReference>
<dbReference type="GO" id="GO:0009234">
    <property type="term" value="P:menaquinone biosynthetic process"/>
    <property type="evidence" value="ECO:0007669"/>
    <property type="project" value="UniProtKB-KW"/>
</dbReference>
<dbReference type="PANTHER" id="PTHR42916">
    <property type="entry name" value="2-SUCCINYL-5-ENOLPYRUVYL-6-HYDROXY-3-CYCLOHEXENE-1-CARBOXYLATE SYNTHASE"/>
    <property type="match status" value="1"/>
</dbReference>
<organism evidence="10 11">
    <name type="scientific">Eragrostis curvula</name>
    <name type="common">weeping love grass</name>
    <dbReference type="NCBI Taxonomy" id="38414"/>
    <lineage>
        <taxon>Eukaryota</taxon>
        <taxon>Viridiplantae</taxon>
        <taxon>Streptophyta</taxon>
        <taxon>Embryophyta</taxon>
        <taxon>Tracheophyta</taxon>
        <taxon>Spermatophyta</taxon>
        <taxon>Magnoliopsida</taxon>
        <taxon>Liliopsida</taxon>
        <taxon>Poales</taxon>
        <taxon>Poaceae</taxon>
        <taxon>PACMAD clade</taxon>
        <taxon>Chloridoideae</taxon>
        <taxon>Eragrostideae</taxon>
        <taxon>Eragrostidinae</taxon>
        <taxon>Eragrostis</taxon>
    </lineage>
</organism>
<dbReference type="SUPFAM" id="SSF52518">
    <property type="entry name" value="Thiamin diphosphate-binding fold (THDP-binding)"/>
    <property type="match status" value="2"/>
</dbReference>
<dbReference type="SFLD" id="SFLDS00001">
    <property type="entry name" value="Enolase"/>
    <property type="match status" value="1"/>
</dbReference>
<dbReference type="EMBL" id="RWGY01000011">
    <property type="protein sequence ID" value="TVU29524.1"/>
    <property type="molecule type" value="Genomic_DNA"/>
</dbReference>
<name>A0A5J9V1X5_9POAL</name>
<dbReference type="Gene3D" id="3.40.50.1220">
    <property type="entry name" value="TPP-binding domain"/>
    <property type="match status" value="1"/>
</dbReference>
<evidence type="ECO:0000256" key="8">
    <source>
        <dbReference type="SAM" id="MobiDB-lite"/>
    </source>
</evidence>
<dbReference type="SFLD" id="SFLDF00009">
    <property type="entry name" value="o-succinylbenzoate_synthase"/>
    <property type="match status" value="1"/>
</dbReference>
<dbReference type="SMART" id="SM00922">
    <property type="entry name" value="MR_MLE"/>
    <property type="match status" value="1"/>
</dbReference>
<dbReference type="PANTHER" id="PTHR42916:SF1">
    <property type="entry name" value="PROTEIN PHYLLO, CHLOROPLASTIC"/>
    <property type="match status" value="1"/>
</dbReference>
<dbReference type="InterPro" id="IPR022485">
    <property type="entry name" value="SHCHC_synthase_MenH"/>
</dbReference>
<evidence type="ECO:0000313" key="10">
    <source>
        <dbReference type="EMBL" id="TVU29524.1"/>
    </source>
</evidence>
<dbReference type="GO" id="GO:0046872">
    <property type="term" value="F:metal ion binding"/>
    <property type="evidence" value="ECO:0007669"/>
    <property type="project" value="UniProtKB-KW"/>
</dbReference>